<feature type="domain" description="PPPDE" evidence="7">
    <location>
        <begin position="3"/>
        <end position="143"/>
    </location>
</feature>
<dbReference type="Gene3D" id="1.25.10.10">
    <property type="entry name" value="Leucine-rich Repeat Variant"/>
    <property type="match status" value="1"/>
</dbReference>
<dbReference type="SMART" id="SM01179">
    <property type="entry name" value="DUF862"/>
    <property type="match status" value="1"/>
</dbReference>
<dbReference type="PROSITE" id="PS00194">
    <property type="entry name" value="THIOREDOXIN_1"/>
    <property type="match status" value="1"/>
</dbReference>
<feature type="region of interest" description="Disordered" evidence="4">
    <location>
        <begin position="145"/>
        <end position="168"/>
    </location>
</feature>
<sequence length="651" mass="70403">MTTPVKLYIYDLSNGLAQQLSVQLTGRQIEGIWHTSVVVFDKEIFYGQGISVTQPGKSHHGAPLRIVDVGETAIDEETFTEYLNAMREQYTADKYHLLDFNCNSFTNDCIGFLTGGSIPDYIKSLPTDFLSTPFGQALRPTIDSMFGGRTPPGLPTPPPDLRTATSASPDPALAASLLQAVAAQAASNGAASSSSPPGYLPTPALTSPPTPFQAAPLTAPMNVSTNPASFHSLLRTNRAVVAFFTSATCGPCRMIEPVFEDLARNNSRADGGVAFTKIDLAVGMGGAVATEYGVRVTPTFIFFKDGVKIHELKGVNGPELRTQVDLLIYDAFPPHPHTAISLPAIESVSLEPILFKQVPNLDTMFAKLTGSIDGVSSWTGPVTKAQVKQTLSKTVLPFLKASTATPSSPQQPSVPFDHWPALASNIASNLGLSELFPLVDIWRLALLNAKFAAWNTTKKGSESPIKMLLAKAIRPDNIPRNYLLTVLRMMSNAFSNQILARELILSTRSDVTSLLVTTLWHDDATVRMSAASLAFNIAAHLQKRRVDKVKARDDSTDPEEDADWEVEMISAIIEAVKLENGSEDIVHRLTACLALLLRVSPFMEQLTPLLEILQSRSILKGKLEKGGCGEAGVAKKEVRNLILEVAEKLCP</sequence>
<dbReference type="PROSITE" id="PS51858">
    <property type="entry name" value="PPPDE"/>
    <property type="match status" value="1"/>
</dbReference>
<dbReference type="HOGENOM" id="CLU_033441_0_0_1"/>
<dbReference type="InterPro" id="IPR042266">
    <property type="entry name" value="PPPDE_sf"/>
</dbReference>
<dbReference type="GO" id="GO:0070646">
    <property type="term" value="P:protein modification by small protein removal"/>
    <property type="evidence" value="ECO:0007669"/>
    <property type="project" value="TreeGrafter"/>
</dbReference>
<dbReference type="AlphaFoldDB" id="A0A0C9VAS0"/>
<dbReference type="GO" id="GO:0006508">
    <property type="term" value="P:proteolysis"/>
    <property type="evidence" value="ECO:0007669"/>
    <property type="project" value="UniProtKB-KW"/>
</dbReference>
<dbReference type="InterPro" id="IPR036249">
    <property type="entry name" value="Thioredoxin-like_sf"/>
</dbReference>
<dbReference type="Proteomes" id="UP000053820">
    <property type="component" value="Unassembled WGS sequence"/>
</dbReference>
<evidence type="ECO:0000256" key="3">
    <source>
        <dbReference type="ARBA" id="ARBA00022801"/>
    </source>
</evidence>
<dbReference type="InterPro" id="IPR013766">
    <property type="entry name" value="Thioredoxin_domain"/>
</dbReference>
<evidence type="ECO:0000259" key="6">
    <source>
        <dbReference type="PROSITE" id="PS51396"/>
    </source>
</evidence>
<gene>
    <name evidence="8" type="ORF">HYDPIDRAFT_30327</name>
</gene>
<dbReference type="PANTHER" id="PTHR12378">
    <property type="entry name" value="DESUMOYLATING ISOPEPTIDASE"/>
    <property type="match status" value="1"/>
</dbReference>
<comment type="similarity">
    <text evidence="1">Belongs to the DeSI family.</text>
</comment>
<keyword evidence="9" id="KW-1185">Reference proteome</keyword>
<dbReference type="Gene3D" id="3.40.30.10">
    <property type="entry name" value="Glutaredoxin"/>
    <property type="match status" value="1"/>
</dbReference>
<evidence type="ECO:0000313" key="8">
    <source>
        <dbReference type="EMBL" id="KIJ62739.1"/>
    </source>
</evidence>
<dbReference type="PANTHER" id="PTHR12378:SF7">
    <property type="entry name" value="DESUMOYLATING ISOPEPTIDASE 1"/>
    <property type="match status" value="1"/>
</dbReference>
<evidence type="ECO:0008006" key="10">
    <source>
        <dbReference type="Google" id="ProtNLM"/>
    </source>
</evidence>
<keyword evidence="3" id="KW-0378">Hydrolase</keyword>
<feature type="compositionally biased region" description="Low complexity" evidence="4">
    <location>
        <begin position="189"/>
        <end position="205"/>
    </location>
</feature>
<feature type="region of interest" description="Disordered" evidence="4">
    <location>
        <begin position="189"/>
        <end position="213"/>
    </location>
</feature>
<dbReference type="CDD" id="cd02947">
    <property type="entry name" value="TRX_family"/>
    <property type="match status" value="1"/>
</dbReference>
<organism evidence="8 9">
    <name type="scientific">Hydnomerulius pinastri MD-312</name>
    <dbReference type="NCBI Taxonomy" id="994086"/>
    <lineage>
        <taxon>Eukaryota</taxon>
        <taxon>Fungi</taxon>
        <taxon>Dikarya</taxon>
        <taxon>Basidiomycota</taxon>
        <taxon>Agaricomycotina</taxon>
        <taxon>Agaricomycetes</taxon>
        <taxon>Agaricomycetidae</taxon>
        <taxon>Boletales</taxon>
        <taxon>Boletales incertae sedis</taxon>
        <taxon>Leucogyrophana</taxon>
    </lineage>
</organism>
<proteinExistence type="inferred from homology"/>
<accession>A0A0C9VAS0</accession>
<reference evidence="8 9" key="1">
    <citation type="submission" date="2014-04" db="EMBL/GenBank/DDBJ databases">
        <title>Evolutionary Origins and Diversification of the Mycorrhizal Mutualists.</title>
        <authorList>
            <consortium name="DOE Joint Genome Institute"/>
            <consortium name="Mycorrhizal Genomics Consortium"/>
            <person name="Kohler A."/>
            <person name="Kuo A."/>
            <person name="Nagy L.G."/>
            <person name="Floudas D."/>
            <person name="Copeland A."/>
            <person name="Barry K.W."/>
            <person name="Cichocki N."/>
            <person name="Veneault-Fourrey C."/>
            <person name="LaButti K."/>
            <person name="Lindquist E.A."/>
            <person name="Lipzen A."/>
            <person name="Lundell T."/>
            <person name="Morin E."/>
            <person name="Murat C."/>
            <person name="Riley R."/>
            <person name="Ohm R."/>
            <person name="Sun H."/>
            <person name="Tunlid A."/>
            <person name="Henrissat B."/>
            <person name="Grigoriev I.V."/>
            <person name="Hibbett D.S."/>
            <person name="Martin F."/>
        </authorList>
    </citation>
    <scope>NUCLEOTIDE SEQUENCE [LARGE SCALE GENOMIC DNA]</scope>
    <source>
        <strain evidence="8 9">MD-312</strain>
    </source>
</reference>
<feature type="domain" description="PUL" evidence="6">
    <location>
        <begin position="346"/>
        <end position="641"/>
    </location>
</feature>
<evidence type="ECO:0000259" key="7">
    <source>
        <dbReference type="PROSITE" id="PS51858"/>
    </source>
</evidence>
<dbReference type="EMBL" id="KN839854">
    <property type="protein sequence ID" value="KIJ62739.1"/>
    <property type="molecule type" value="Genomic_DNA"/>
</dbReference>
<dbReference type="PROSITE" id="PS51396">
    <property type="entry name" value="PUL"/>
    <property type="match status" value="1"/>
</dbReference>
<dbReference type="InterPro" id="IPR008580">
    <property type="entry name" value="PPPDE_dom"/>
</dbReference>
<feature type="domain" description="Thioredoxin" evidence="5">
    <location>
        <begin position="196"/>
        <end position="329"/>
    </location>
</feature>
<dbReference type="InterPro" id="IPR013535">
    <property type="entry name" value="PUL_dom"/>
</dbReference>
<dbReference type="Pfam" id="PF05903">
    <property type="entry name" value="Peptidase_C97"/>
    <property type="match status" value="1"/>
</dbReference>
<evidence type="ECO:0000256" key="1">
    <source>
        <dbReference type="ARBA" id="ARBA00008140"/>
    </source>
</evidence>
<evidence type="ECO:0000256" key="2">
    <source>
        <dbReference type="ARBA" id="ARBA00022670"/>
    </source>
</evidence>
<name>A0A0C9VAS0_9AGAM</name>
<dbReference type="GO" id="GO:0008233">
    <property type="term" value="F:peptidase activity"/>
    <property type="evidence" value="ECO:0007669"/>
    <property type="project" value="UniProtKB-KW"/>
</dbReference>
<dbReference type="InterPro" id="IPR017937">
    <property type="entry name" value="Thioredoxin_CS"/>
</dbReference>
<dbReference type="InterPro" id="IPR011989">
    <property type="entry name" value="ARM-like"/>
</dbReference>
<dbReference type="Gene3D" id="3.90.1720.30">
    <property type="entry name" value="PPPDE domains"/>
    <property type="match status" value="1"/>
</dbReference>
<evidence type="ECO:0000313" key="9">
    <source>
        <dbReference type="Proteomes" id="UP000053820"/>
    </source>
</evidence>
<evidence type="ECO:0000256" key="4">
    <source>
        <dbReference type="SAM" id="MobiDB-lite"/>
    </source>
</evidence>
<dbReference type="OrthoDB" id="21221at2759"/>
<dbReference type="PROSITE" id="PS51352">
    <property type="entry name" value="THIOREDOXIN_2"/>
    <property type="match status" value="1"/>
</dbReference>
<protein>
    <recommendedName>
        <fullName evidence="10">Thioredoxin domain-containing protein</fullName>
    </recommendedName>
</protein>
<evidence type="ECO:0000259" key="5">
    <source>
        <dbReference type="PROSITE" id="PS51352"/>
    </source>
</evidence>
<keyword evidence="2" id="KW-0645">Protease</keyword>
<dbReference type="SUPFAM" id="SSF52833">
    <property type="entry name" value="Thioredoxin-like"/>
    <property type="match status" value="1"/>
</dbReference>
<dbReference type="Pfam" id="PF00085">
    <property type="entry name" value="Thioredoxin"/>
    <property type="match status" value="1"/>
</dbReference>
<dbReference type="Pfam" id="PF08324">
    <property type="entry name" value="PUL"/>
    <property type="match status" value="1"/>
</dbReference>